<dbReference type="OrthoDB" id="4757095at2759"/>
<dbReference type="EMBL" id="MVGC01000008">
    <property type="protein sequence ID" value="RJE27153.1"/>
    <property type="molecule type" value="Genomic_DNA"/>
</dbReference>
<name>A0A3A2ZXV8_9EURO</name>
<keyword evidence="4" id="KW-1185">Reference proteome</keyword>
<evidence type="ECO:0000259" key="2">
    <source>
        <dbReference type="Pfam" id="PF24864"/>
    </source>
</evidence>
<evidence type="ECO:0000313" key="4">
    <source>
        <dbReference type="Proteomes" id="UP000266188"/>
    </source>
</evidence>
<evidence type="ECO:0000313" key="3">
    <source>
        <dbReference type="EMBL" id="RJE27153.1"/>
    </source>
</evidence>
<dbReference type="AlphaFoldDB" id="A0A3A2ZXV8"/>
<gene>
    <name evidence="3" type="ORF">PHISCL_00506</name>
</gene>
<dbReference type="InterPro" id="IPR056632">
    <property type="entry name" value="DUF7730"/>
</dbReference>
<sequence>MPLSHSIEARRDYNASRRSAYPPPDLQIPSFRAVARKAVHRTRNSFQSRRSKKESPNPDSVNQHRDDRPPPRRRRPLTPPLLPLKDTTPIAPEAASQSQSPFFRLPLELREIIYKQVLGDSNIHIKNGKSLRHLRCKCTSCPGIGYYFYYGSTWKKPWECDGTKYDYDGDRLPVSLLRSCRRVYTEAIDLLYSSNIFSFRDANTLQRFLCSMPSQRKELITTIHMDLPFECTKGLDTILREETWDELVSLPSLRNMEFRMHSSPNGPEDTRRLVEIKPIERLRQNKNLEVVRLYLPGGWMGGTCAWLAERPFEVRPFADWKWNEKRVSAMMVPLWVF</sequence>
<feature type="compositionally biased region" description="Basic residues" evidence="1">
    <location>
        <begin position="34"/>
        <end position="43"/>
    </location>
</feature>
<accession>A0A3A2ZXV8</accession>
<proteinExistence type="predicted"/>
<evidence type="ECO:0000256" key="1">
    <source>
        <dbReference type="SAM" id="MobiDB-lite"/>
    </source>
</evidence>
<dbReference type="PANTHER" id="PTHR38790">
    <property type="entry name" value="2EXR DOMAIN-CONTAINING PROTEIN-RELATED"/>
    <property type="match status" value="1"/>
</dbReference>
<reference evidence="4" key="1">
    <citation type="submission" date="2017-02" db="EMBL/GenBank/DDBJ databases">
        <authorList>
            <person name="Tafer H."/>
            <person name="Lopandic K."/>
        </authorList>
    </citation>
    <scope>NUCLEOTIDE SEQUENCE [LARGE SCALE GENOMIC DNA]</scope>
    <source>
        <strain evidence="4">CBS 366.77</strain>
    </source>
</reference>
<protein>
    <recommendedName>
        <fullName evidence="2">DUF7730 domain-containing protein</fullName>
    </recommendedName>
</protein>
<feature type="domain" description="DUF7730" evidence="2">
    <location>
        <begin position="96"/>
        <end position="271"/>
    </location>
</feature>
<dbReference type="Pfam" id="PF24864">
    <property type="entry name" value="DUF7730"/>
    <property type="match status" value="1"/>
</dbReference>
<feature type="region of interest" description="Disordered" evidence="1">
    <location>
        <begin position="1"/>
        <end position="97"/>
    </location>
</feature>
<dbReference type="Proteomes" id="UP000266188">
    <property type="component" value="Unassembled WGS sequence"/>
</dbReference>
<organism evidence="3 4">
    <name type="scientific">Aspergillus sclerotialis</name>
    <dbReference type="NCBI Taxonomy" id="2070753"/>
    <lineage>
        <taxon>Eukaryota</taxon>
        <taxon>Fungi</taxon>
        <taxon>Dikarya</taxon>
        <taxon>Ascomycota</taxon>
        <taxon>Pezizomycotina</taxon>
        <taxon>Eurotiomycetes</taxon>
        <taxon>Eurotiomycetidae</taxon>
        <taxon>Eurotiales</taxon>
        <taxon>Aspergillaceae</taxon>
        <taxon>Aspergillus</taxon>
        <taxon>Aspergillus subgen. Polypaecilum</taxon>
    </lineage>
</organism>
<comment type="caution">
    <text evidence="3">The sequence shown here is derived from an EMBL/GenBank/DDBJ whole genome shotgun (WGS) entry which is preliminary data.</text>
</comment>